<comment type="catalytic activity">
    <reaction evidence="8 9">
        <text>N-acetyl-L-glutamate + ATP = N-acetyl-L-glutamyl 5-phosphate + ADP</text>
        <dbReference type="Rhea" id="RHEA:14629"/>
        <dbReference type="ChEBI" id="CHEBI:30616"/>
        <dbReference type="ChEBI" id="CHEBI:44337"/>
        <dbReference type="ChEBI" id="CHEBI:57936"/>
        <dbReference type="ChEBI" id="CHEBI:456216"/>
        <dbReference type="EC" id="2.7.2.8"/>
    </reaction>
</comment>
<dbReference type="PANTHER" id="PTHR23342">
    <property type="entry name" value="N-ACETYLGLUTAMATE SYNTHASE"/>
    <property type="match status" value="1"/>
</dbReference>
<evidence type="ECO:0000256" key="4">
    <source>
        <dbReference type="ARBA" id="ARBA00022679"/>
    </source>
</evidence>
<comment type="subcellular location">
    <subcellularLocation>
        <location evidence="9">Cytoplasm</location>
    </subcellularLocation>
</comment>
<dbReference type="HAMAP" id="MF_00082">
    <property type="entry name" value="ArgB"/>
    <property type="match status" value="1"/>
</dbReference>
<keyword evidence="7 9" id="KW-0067">ATP-binding</keyword>
<feature type="binding site" evidence="9">
    <location>
        <begin position="40"/>
        <end position="41"/>
    </location>
    <ligand>
        <name>substrate</name>
    </ligand>
</feature>
<dbReference type="NCBIfam" id="TIGR00761">
    <property type="entry name" value="argB"/>
    <property type="match status" value="1"/>
</dbReference>
<dbReference type="Proteomes" id="UP000516696">
    <property type="component" value="Chromosome"/>
</dbReference>
<evidence type="ECO:0000313" key="12">
    <source>
        <dbReference type="EMBL" id="QOG28635.1"/>
    </source>
</evidence>
<feature type="site" description="Transition state stabilizer" evidence="9">
    <location>
        <position position="214"/>
    </location>
</feature>
<evidence type="ECO:0000256" key="2">
    <source>
        <dbReference type="ARBA" id="ARBA00022571"/>
    </source>
</evidence>
<comment type="function">
    <text evidence="9">Catalyzes the ATP-dependent phosphorylation of N-acetyl-L-glutamate.</text>
</comment>
<dbReference type="EMBL" id="JASUBT010000001">
    <property type="protein sequence ID" value="MDL4934506.1"/>
    <property type="molecule type" value="Genomic_DNA"/>
</dbReference>
<dbReference type="RefSeq" id="WP_103300778.1">
    <property type="nucleotide sequence ID" value="NZ_BSYC01000001.1"/>
</dbReference>
<comment type="pathway">
    <text evidence="1 9">Amino-acid biosynthesis; L-arginine biosynthesis; N(2)-acetyl-L-ornithine from L-glutamate: step 2/4.</text>
</comment>
<evidence type="ECO:0000256" key="8">
    <source>
        <dbReference type="ARBA" id="ARBA00048141"/>
    </source>
</evidence>
<keyword evidence="2 9" id="KW-0055">Arginine biosynthesis</keyword>
<feature type="binding site" evidence="9">
    <location>
        <position position="155"/>
    </location>
    <ligand>
        <name>substrate</name>
    </ligand>
</feature>
<keyword evidence="6 9" id="KW-0418">Kinase</keyword>
<dbReference type="PANTHER" id="PTHR23342:SF0">
    <property type="entry name" value="N-ACETYLGLUTAMATE SYNTHASE, MITOCHONDRIAL"/>
    <property type="match status" value="1"/>
</dbReference>
<proteinExistence type="inferred from homology"/>
<keyword evidence="3 9" id="KW-0028">Amino-acid biosynthesis</keyword>
<accession>A0A2K3QUJ3</accession>
<evidence type="ECO:0000256" key="7">
    <source>
        <dbReference type="ARBA" id="ARBA00022840"/>
    </source>
</evidence>
<name>A0A2K3QUJ3_ENTGA</name>
<feature type="site" description="Transition state stabilizer" evidence="9">
    <location>
        <position position="7"/>
    </location>
</feature>
<evidence type="ECO:0000256" key="6">
    <source>
        <dbReference type="ARBA" id="ARBA00022777"/>
    </source>
</evidence>
<comment type="similarity">
    <text evidence="9">Belongs to the acetylglutamate kinase family. ArgB subfamily.</text>
</comment>
<evidence type="ECO:0000313" key="13">
    <source>
        <dbReference type="Proteomes" id="UP000516696"/>
    </source>
</evidence>
<gene>
    <name evidence="9 11" type="primary">argB</name>
    <name evidence="12" type="ORF">EGM181_15865</name>
    <name evidence="11" type="ORF">QRX88_02095</name>
</gene>
<dbReference type="InterPro" id="IPR036393">
    <property type="entry name" value="AceGlu_kinase-like_sf"/>
</dbReference>
<dbReference type="CDD" id="cd04238">
    <property type="entry name" value="AAK_NAGK-like"/>
    <property type="match status" value="1"/>
</dbReference>
<dbReference type="InterPro" id="IPR001048">
    <property type="entry name" value="Asp/Glu/Uridylate_kinase"/>
</dbReference>
<organism evidence="11 14">
    <name type="scientific">Enterococcus gallinarum</name>
    <dbReference type="NCBI Taxonomy" id="1353"/>
    <lineage>
        <taxon>Bacteria</taxon>
        <taxon>Bacillati</taxon>
        <taxon>Bacillota</taxon>
        <taxon>Bacilli</taxon>
        <taxon>Lactobacillales</taxon>
        <taxon>Enterococcaceae</taxon>
        <taxon>Enterococcus</taxon>
    </lineage>
</organism>
<evidence type="ECO:0000256" key="5">
    <source>
        <dbReference type="ARBA" id="ARBA00022741"/>
    </source>
</evidence>
<dbReference type="EC" id="2.7.2.8" evidence="9"/>
<evidence type="ECO:0000256" key="3">
    <source>
        <dbReference type="ARBA" id="ARBA00022605"/>
    </source>
</evidence>
<dbReference type="AlphaFoldDB" id="A0A2K3QUJ3"/>
<evidence type="ECO:0000256" key="1">
    <source>
        <dbReference type="ARBA" id="ARBA00004828"/>
    </source>
</evidence>
<dbReference type="Proteomes" id="UP001241571">
    <property type="component" value="Unassembled WGS sequence"/>
</dbReference>
<dbReference type="InterPro" id="IPR004662">
    <property type="entry name" value="AcgluKinase_fam"/>
</dbReference>
<sequence>MEIIVIKMGGVASDNLTPVFFEQVAQWQALGKKIVIVHGGGHYISEMLQKLSLPIQIKEGLRVTDAQTLEITRMVLLGQVQPMITTCFQQAGFQAIGLNAGCDQLIQGEMINHATLGYVGKAKTINQQLLQLLIKGNHIPILAPLGITAEGQWLNINADEVACKVASSLRAERLILLTDVPGIKKDSQWLQQVSLTDIKTLINEKVITGGMLPKLVSAKKALMSGVATVSITDRLEKNGTQIRRMKETAFLQ</sequence>
<feature type="domain" description="Aspartate/glutamate/uridylate kinase" evidence="10">
    <location>
        <begin position="3"/>
        <end position="233"/>
    </location>
</feature>
<dbReference type="Pfam" id="PF00696">
    <property type="entry name" value="AA_kinase"/>
    <property type="match status" value="1"/>
</dbReference>
<dbReference type="InterPro" id="IPR037528">
    <property type="entry name" value="ArgB"/>
</dbReference>
<reference evidence="11 14" key="2">
    <citation type="submission" date="2023-06" db="EMBL/GenBank/DDBJ databases">
        <title>Acute promotion of culturable opportunistic pathogens and persistent increase of antibiotic resistance following antibiotic exposure in mouse gut microbiota.</title>
        <authorList>
            <person name="Li L."/>
            <person name="Wang B."/>
            <person name="Sun Y."/>
            <person name="Wang M."/>
            <person name="Xu H."/>
        </authorList>
    </citation>
    <scope>NUCLEOTIDE SEQUENCE [LARGE SCALE GENOMIC DNA]</scope>
    <source>
        <strain evidence="11 14">CRI2_2</strain>
    </source>
</reference>
<evidence type="ECO:0000256" key="9">
    <source>
        <dbReference type="HAMAP-Rule" id="MF_00082"/>
    </source>
</evidence>
<protein>
    <recommendedName>
        <fullName evidence="9">Acetylglutamate kinase</fullName>
        <ecNumber evidence="9">2.7.2.8</ecNumber>
    </recommendedName>
    <alternativeName>
        <fullName evidence="9">N-acetyl-L-glutamate 5-phosphotransferase</fullName>
    </alternativeName>
    <alternativeName>
        <fullName evidence="9">NAG kinase</fullName>
        <shortName evidence="9">NAGK</shortName>
    </alternativeName>
</protein>
<keyword evidence="9" id="KW-0963">Cytoplasm</keyword>
<dbReference type="GO" id="GO:0005524">
    <property type="term" value="F:ATP binding"/>
    <property type="evidence" value="ECO:0007669"/>
    <property type="project" value="UniProtKB-UniRule"/>
</dbReference>
<dbReference type="GO" id="GO:0042450">
    <property type="term" value="P:L-arginine biosynthetic process via ornithine"/>
    <property type="evidence" value="ECO:0007669"/>
    <property type="project" value="UniProtKB-UniRule"/>
</dbReference>
<dbReference type="GO" id="GO:0003991">
    <property type="term" value="F:acetylglutamate kinase activity"/>
    <property type="evidence" value="ECO:0007669"/>
    <property type="project" value="UniProtKB-UniRule"/>
</dbReference>
<dbReference type="PIRSF" id="PIRSF000728">
    <property type="entry name" value="NAGK"/>
    <property type="match status" value="1"/>
</dbReference>
<feature type="binding site" evidence="9">
    <location>
        <position position="62"/>
    </location>
    <ligand>
        <name>substrate</name>
    </ligand>
</feature>
<evidence type="ECO:0000259" key="10">
    <source>
        <dbReference type="Pfam" id="PF00696"/>
    </source>
</evidence>
<dbReference type="Gene3D" id="3.40.1160.10">
    <property type="entry name" value="Acetylglutamate kinase-like"/>
    <property type="match status" value="1"/>
</dbReference>
<dbReference type="EMBL" id="CP050485">
    <property type="protein sequence ID" value="QOG28635.1"/>
    <property type="molecule type" value="Genomic_DNA"/>
</dbReference>
<keyword evidence="4 9" id="KW-0808">Transferase</keyword>
<evidence type="ECO:0000313" key="14">
    <source>
        <dbReference type="Proteomes" id="UP001241571"/>
    </source>
</evidence>
<keyword evidence="5 9" id="KW-0547">Nucleotide-binding</keyword>
<evidence type="ECO:0000313" key="11">
    <source>
        <dbReference type="EMBL" id="MDL4934506.1"/>
    </source>
</evidence>
<reference evidence="12 13" key="1">
    <citation type="submission" date="2020-03" db="EMBL/GenBank/DDBJ databases">
        <title>Characterization of ganglioside-mimicking enterococci.</title>
        <authorList>
            <person name="Patry R.T."/>
            <person name="Nothaft H."/>
            <person name="Bridger R."/>
            <person name="Shajahan A."/>
            <person name="Huynh S."/>
            <person name="Sanchez S."/>
            <person name="Azadi P."/>
            <person name="Cooper K."/>
            <person name="Miller W.G."/>
            <person name="Parker C.T."/>
            <person name="Wells L."/>
            <person name="Szymanski C.M."/>
        </authorList>
    </citation>
    <scope>NUCLEOTIDE SEQUENCE [LARGE SCALE GENOMIC DNA]</scope>
    <source>
        <strain evidence="12 13">EGM181</strain>
    </source>
</reference>
<dbReference type="GO" id="GO:0005737">
    <property type="term" value="C:cytoplasm"/>
    <property type="evidence" value="ECO:0007669"/>
    <property type="project" value="UniProtKB-SubCell"/>
</dbReference>
<dbReference type="SUPFAM" id="SSF53633">
    <property type="entry name" value="Carbamate kinase-like"/>
    <property type="match status" value="1"/>
</dbReference>